<dbReference type="Proteomes" id="UP000199527">
    <property type="component" value="Unassembled WGS sequence"/>
</dbReference>
<dbReference type="AlphaFoldDB" id="A0A1G8M3C0"/>
<keyword evidence="6 8" id="KW-0067">ATP-binding</keyword>
<dbReference type="Gene3D" id="3.30.70.260">
    <property type="match status" value="2"/>
</dbReference>
<dbReference type="PROSITE" id="PS00324">
    <property type="entry name" value="ASPARTOKINASE"/>
    <property type="match status" value="1"/>
</dbReference>
<dbReference type="InterPro" id="IPR001048">
    <property type="entry name" value="Asp/Glu/Uridylate_kinase"/>
</dbReference>
<comment type="pathway">
    <text evidence="1 10">Amino-acid biosynthesis; L-lysine biosynthesis via DAP pathway; (S)-tetrahydrodipicolinate from L-aspartate: step 1/4.</text>
</comment>
<dbReference type="Pfam" id="PF22468">
    <property type="entry name" value="ACT_9"/>
    <property type="match status" value="1"/>
</dbReference>
<dbReference type="SUPFAM" id="SSF55021">
    <property type="entry name" value="ACT-like"/>
    <property type="match status" value="2"/>
</dbReference>
<dbReference type="Gene3D" id="1.20.120.1320">
    <property type="entry name" value="Aspartokinase, catalytic domain"/>
    <property type="match status" value="1"/>
</dbReference>
<feature type="domain" description="Aspartokinase ACT" evidence="12">
    <location>
        <begin position="395"/>
        <end position="452"/>
    </location>
</feature>
<evidence type="ECO:0000256" key="3">
    <source>
        <dbReference type="ARBA" id="ARBA00022679"/>
    </source>
</evidence>
<evidence type="ECO:0000259" key="11">
    <source>
        <dbReference type="Pfam" id="PF00696"/>
    </source>
</evidence>
<dbReference type="EC" id="2.7.2.4" evidence="9"/>
<evidence type="ECO:0000313" key="13">
    <source>
        <dbReference type="EMBL" id="SDI62411.1"/>
    </source>
</evidence>
<gene>
    <name evidence="13" type="ORF">SAMN04488540_102252</name>
</gene>
<dbReference type="NCBIfam" id="TIGR00656">
    <property type="entry name" value="asp_kin_monofn"/>
    <property type="match status" value="1"/>
</dbReference>
<feature type="binding site" evidence="8">
    <location>
        <position position="49"/>
    </location>
    <ligand>
        <name>substrate</name>
    </ligand>
</feature>
<evidence type="ECO:0000256" key="4">
    <source>
        <dbReference type="ARBA" id="ARBA00022741"/>
    </source>
</evidence>
<keyword evidence="3 9" id="KW-0808">Transferase</keyword>
<comment type="catalytic activity">
    <reaction evidence="7 9">
        <text>L-aspartate + ATP = 4-phospho-L-aspartate + ADP</text>
        <dbReference type="Rhea" id="RHEA:23776"/>
        <dbReference type="ChEBI" id="CHEBI:29991"/>
        <dbReference type="ChEBI" id="CHEBI:30616"/>
        <dbReference type="ChEBI" id="CHEBI:57535"/>
        <dbReference type="ChEBI" id="CHEBI:456216"/>
        <dbReference type="EC" id="2.7.2.4"/>
    </reaction>
</comment>
<comment type="similarity">
    <text evidence="2 9">Belongs to the aspartokinase family.</text>
</comment>
<keyword evidence="4 8" id="KW-0547">Nucleotide-binding</keyword>
<name>A0A1G8M3C0_9GAMM</name>
<comment type="pathway">
    <text evidence="10">Amino-acid biosynthesis; L-methionine biosynthesis via de novo pathway; L-homoserine from L-aspartate: step 1/3.</text>
</comment>
<dbReference type="UniPathway" id="UPA00051">
    <property type="reaction ID" value="UER00462"/>
</dbReference>
<evidence type="ECO:0000256" key="8">
    <source>
        <dbReference type="PIRSR" id="PIRSR000726-1"/>
    </source>
</evidence>
<dbReference type="PANTHER" id="PTHR21499">
    <property type="entry name" value="ASPARTATE KINASE"/>
    <property type="match status" value="1"/>
</dbReference>
<dbReference type="EMBL" id="FNEM01000002">
    <property type="protein sequence ID" value="SDI62411.1"/>
    <property type="molecule type" value="Genomic_DNA"/>
</dbReference>
<dbReference type="FunFam" id="3.30.70.260:FF:000017">
    <property type="entry name" value="Aspartokinase"/>
    <property type="match status" value="1"/>
</dbReference>
<dbReference type="InterPro" id="IPR054352">
    <property type="entry name" value="ACT_Aspartokinase"/>
</dbReference>
<dbReference type="Gene3D" id="3.40.1160.10">
    <property type="entry name" value="Acetylglutamate kinase-like"/>
    <property type="match status" value="1"/>
</dbReference>
<feature type="domain" description="Aspartate/glutamate/uridylate kinase" evidence="11">
    <location>
        <begin position="8"/>
        <end position="283"/>
    </location>
</feature>
<sequence length="456" mass="48711">MNNQNTSLTVAKFGGTSVANFEAINRCVDIIEADPTVRLVVVSAAAGVTNRLVELSAGQVDLARRQALLHDIAAIEYAMLDRLENRSQVAAELDALLALMASLSGRIAAGDGEPALADQLLSLGERCSTLLLTELLNQRGIAAGNFDVCQVMRTDDHFGRASPQLAQLESLCDQHLVPALAAQVVVTQGFIGADEQGRVTTLGRGGSDYSAALLAQSLRARVLAIWTDVDGIYSCDPRVVADARPIAELSFNEAAEMATFGSKILHPATILPAVRGGCQVFVGSTYAPEKGGTWIRSECGSQPVFRALSLRRHQTLLTAHSLNMLHAQGFLAELFAILARHRISVDLITTSEVSVALTLDQTGSDSSGRSLVSQALLDELAPLCRVEVEQDLALVAVIGNHIAKTSGIGIRVLEAMEDSNVRMFCQGASAHNLCFLVDGNEAESIVQRLHRRLLTK</sequence>
<comment type="pathway">
    <text evidence="10">Amino-acid biosynthesis; L-threonine biosynthesis; L-threonine from L-aspartate: step 1/5.</text>
</comment>
<dbReference type="UniPathway" id="UPA00050">
    <property type="reaction ID" value="UER00461"/>
</dbReference>
<feature type="binding site" evidence="8">
    <location>
        <begin position="12"/>
        <end position="15"/>
    </location>
    <ligand>
        <name>ATP</name>
        <dbReference type="ChEBI" id="CHEBI:30616"/>
    </ligand>
</feature>
<dbReference type="InterPro" id="IPR042199">
    <property type="entry name" value="AsparK_Bifunc_asparK/hSer_DH"/>
</dbReference>
<dbReference type="PIRSF" id="PIRSF000726">
    <property type="entry name" value="Asp_kin"/>
    <property type="match status" value="1"/>
</dbReference>
<dbReference type="GO" id="GO:0009090">
    <property type="term" value="P:homoserine biosynthetic process"/>
    <property type="evidence" value="ECO:0007669"/>
    <property type="project" value="TreeGrafter"/>
</dbReference>
<evidence type="ECO:0000256" key="9">
    <source>
        <dbReference type="RuleBase" id="RU003448"/>
    </source>
</evidence>
<dbReference type="Pfam" id="PF00696">
    <property type="entry name" value="AA_kinase"/>
    <property type="match status" value="1"/>
</dbReference>
<feature type="binding site" evidence="8">
    <location>
        <position position="233"/>
    </location>
    <ligand>
        <name>ATP</name>
        <dbReference type="ChEBI" id="CHEBI:30616"/>
    </ligand>
</feature>
<dbReference type="SUPFAM" id="SSF53633">
    <property type="entry name" value="Carbamate kinase-like"/>
    <property type="match status" value="1"/>
</dbReference>
<dbReference type="GO" id="GO:0005829">
    <property type="term" value="C:cytosol"/>
    <property type="evidence" value="ECO:0007669"/>
    <property type="project" value="TreeGrafter"/>
</dbReference>
<evidence type="ECO:0000259" key="12">
    <source>
        <dbReference type="Pfam" id="PF22468"/>
    </source>
</evidence>
<keyword evidence="10" id="KW-0028">Amino-acid biosynthesis</keyword>
<evidence type="ECO:0000256" key="7">
    <source>
        <dbReference type="ARBA" id="ARBA00047872"/>
    </source>
</evidence>
<keyword evidence="14" id="KW-1185">Reference proteome</keyword>
<evidence type="ECO:0000256" key="6">
    <source>
        <dbReference type="ARBA" id="ARBA00022840"/>
    </source>
</evidence>
<dbReference type="InterPro" id="IPR018042">
    <property type="entry name" value="Aspartate_kinase_CS"/>
</dbReference>
<dbReference type="InterPro" id="IPR001341">
    <property type="entry name" value="Asp_kinase"/>
</dbReference>
<evidence type="ECO:0000256" key="10">
    <source>
        <dbReference type="RuleBase" id="RU004249"/>
    </source>
</evidence>
<reference evidence="14" key="1">
    <citation type="submission" date="2016-10" db="EMBL/GenBank/DDBJ databases">
        <authorList>
            <person name="Varghese N."/>
            <person name="Submissions S."/>
        </authorList>
    </citation>
    <scope>NUCLEOTIDE SEQUENCE [LARGE SCALE GENOMIC DNA]</scope>
    <source>
        <strain evidence="14">DSM 23317</strain>
    </source>
</reference>
<dbReference type="GO" id="GO:0009089">
    <property type="term" value="P:lysine biosynthetic process via diaminopimelate"/>
    <property type="evidence" value="ECO:0007669"/>
    <property type="project" value="UniProtKB-UniPathway"/>
</dbReference>
<evidence type="ECO:0000313" key="14">
    <source>
        <dbReference type="Proteomes" id="UP000199527"/>
    </source>
</evidence>
<evidence type="ECO:0000256" key="1">
    <source>
        <dbReference type="ARBA" id="ARBA00004766"/>
    </source>
</evidence>
<organism evidence="13 14">
    <name type="scientific">Ferrimonas sediminum</name>
    <dbReference type="NCBI Taxonomy" id="718193"/>
    <lineage>
        <taxon>Bacteria</taxon>
        <taxon>Pseudomonadati</taxon>
        <taxon>Pseudomonadota</taxon>
        <taxon>Gammaproteobacteria</taxon>
        <taxon>Alteromonadales</taxon>
        <taxon>Ferrimonadaceae</taxon>
        <taxon>Ferrimonas</taxon>
    </lineage>
</organism>
<feature type="binding site" evidence="8">
    <location>
        <begin position="227"/>
        <end position="228"/>
    </location>
    <ligand>
        <name>ATP</name>
        <dbReference type="ChEBI" id="CHEBI:30616"/>
    </ligand>
</feature>
<dbReference type="GO" id="GO:0009088">
    <property type="term" value="P:threonine biosynthetic process"/>
    <property type="evidence" value="ECO:0007669"/>
    <property type="project" value="UniProtKB-UniPathway"/>
</dbReference>
<dbReference type="PANTHER" id="PTHR21499:SF59">
    <property type="entry name" value="ASPARTOKINASE"/>
    <property type="match status" value="1"/>
</dbReference>
<dbReference type="InterPro" id="IPR005260">
    <property type="entry name" value="Asp_kin_monofn"/>
</dbReference>
<feature type="binding site" evidence="8">
    <location>
        <position position="238"/>
    </location>
    <ligand>
        <name>ATP</name>
        <dbReference type="ChEBI" id="CHEBI:30616"/>
    </ligand>
</feature>
<dbReference type="GO" id="GO:0005524">
    <property type="term" value="F:ATP binding"/>
    <property type="evidence" value="ECO:0007669"/>
    <property type="project" value="UniProtKB-KW"/>
</dbReference>
<keyword evidence="5 9" id="KW-0418">Kinase</keyword>
<dbReference type="InterPro" id="IPR036393">
    <property type="entry name" value="AceGlu_kinase-like_sf"/>
</dbReference>
<dbReference type="OrthoDB" id="9799110at2"/>
<dbReference type="RefSeq" id="WP_090362136.1">
    <property type="nucleotide sequence ID" value="NZ_FNEM01000002.1"/>
</dbReference>
<evidence type="ECO:0000256" key="5">
    <source>
        <dbReference type="ARBA" id="ARBA00022777"/>
    </source>
</evidence>
<dbReference type="NCBIfam" id="TIGR00657">
    <property type="entry name" value="asp_kinases"/>
    <property type="match status" value="1"/>
</dbReference>
<dbReference type="CDD" id="cd04932">
    <property type="entry name" value="ACT_AKiii-LysC-EC_1"/>
    <property type="match status" value="1"/>
</dbReference>
<evidence type="ECO:0000256" key="2">
    <source>
        <dbReference type="ARBA" id="ARBA00010122"/>
    </source>
</evidence>
<accession>A0A1G8M3C0</accession>
<proteinExistence type="inferred from homology"/>
<dbReference type="UniPathway" id="UPA00034">
    <property type="reaction ID" value="UER00015"/>
</dbReference>
<dbReference type="GO" id="GO:0004072">
    <property type="term" value="F:aspartate kinase activity"/>
    <property type="evidence" value="ECO:0007669"/>
    <property type="project" value="UniProtKB-EC"/>
</dbReference>
<feature type="binding site" evidence="8">
    <location>
        <position position="125"/>
    </location>
    <ligand>
        <name>substrate</name>
    </ligand>
</feature>
<protein>
    <recommendedName>
        <fullName evidence="9">Aspartokinase</fullName>
        <ecNumber evidence="9">2.7.2.4</ecNumber>
    </recommendedName>
</protein>
<dbReference type="InterPro" id="IPR045865">
    <property type="entry name" value="ACT-like_dom_sf"/>
</dbReference>
<dbReference type="NCBIfam" id="NF006570">
    <property type="entry name" value="PRK09084.1"/>
    <property type="match status" value="1"/>
</dbReference>